<proteinExistence type="predicted"/>
<keyword evidence="1" id="KW-0732">Signal</keyword>
<feature type="signal peptide" evidence="1">
    <location>
        <begin position="1"/>
        <end position="31"/>
    </location>
</feature>
<reference evidence="3 4" key="1">
    <citation type="journal article" date="2014" name="Nat. Genet.">
        <title>Genome and transcriptome of the porcine whipworm Trichuris suis.</title>
        <authorList>
            <person name="Jex A.R."/>
            <person name="Nejsum P."/>
            <person name="Schwarz E.M."/>
            <person name="Hu L."/>
            <person name="Young N.D."/>
            <person name="Hall R.S."/>
            <person name="Korhonen P.K."/>
            <person name="Liao S."/>
            <person name="Thamsborg S."/>
            <person name="Xia J."/>
            <person name="Xu P."/>
            <person name="Wang S."/>
            <person name="Scheerlinck J.P."/>
            <person name="Hofmann A."/>
            <person name="Sternberg P.W."/>
            <person name="Wang J."/>
            <person name="Gasser R.B."/>
        </authorList>
    </citation>
    <scope>NUCLEOTIDE SEQUENCE [LARGE SCALE GENOMIC DNA]</scope>
    <source>
        <strain evidence="3">DCEP-RM93F</strain>
        <strain evidence="2">DCEP-RM93M</strain>
    </source>
</reference>
<keyword evidence="4" id="KW-1185">Reference proteome</keyword>
<evidence type="ECO:0000313" key="2">
    <source>
        <dbReference type="EMBL" id="KFD49449.1"/>
    </source>
</evidence>
<name>A0A085N2G9_9BILA</name>
<evidence type="ECO:0000313" key="4">
    <source>
        <dbReference type="Proteomes" id="UP000030764"/>
    </source>
</evidence>
<feature type="chain" id="PRO_5007379442" evidence="1">
    <location>
        <begin position="32"/>
        <end position="116"/>
    </location>
</feature>
<evidence type="ECO:0000313" key="3">
    <source>
        <dbReference type="EMBL" id="KFD63665.1"/>
    </source>
</evidence>
<protein>
    <submittedName>
        <fullName evidence="3">Uncharacterized protein</fullName>
    </submittedName>
</protein>
<dbReference type="AlphaFoldDB" id="A0A085N2G9"/>
<dbReference type="EMBL" id="KL363271">
    <property type="protein sequence ID" value="KFD49449.1"/>
    <property type="molecule type" value="Genomic_DNA"/>
</dbReference>
<sequence>MLAREKIASMTPTMWMIASALLLCFFGSSYGQNMTKPKITECNTNVNHTVKLADALGMDGNKTMYPLKKSEKGVLEIKLHNMGKEVRNVLPQLRIWKRVSIFGHKKWMPIPTFGYL</sequence>
<gene>
    <name evidence="2" type="ORF">M513_09716</name>
    <name evidence="3" type="ORF">M514_09716</name>
</gene>
<organism evidence="3">
    <name type="scientific">Trichuris suis</name>
    <name type="common">pig whipworm</name>
    <dbReference type="NCBI Taxonomy" id="68888"/>
    <lineage>
        <taxon>Eukaryota</taxon>
        <taxon>Metazoa</taxon>
        <taxon>Ecdysozoa</taxon>
        <taxon>Nematoda</taxon>
        <taxon>Enoplea</taxon>
        <taxon>Dorylaimia</taxon>
        <taxon>Trichinellida</taxon>
        <taxon>Trichuridae</taxon>
        <taxon>Trichuris</taxon>
    </lineage>
</organism>
<dbReference type="Proteomes" id="UP000030764">
    <property type="component" value="Unassembled WGS sequence"/>
</dbReference>
<accession>A0A085N2G9</accession>
<dbReference type="Proteomes" id="UP000030758">
    <property type="component" value="Unassembled WGS sequence"/>
</dbReference>
<evidence type="ECO:0000256" key="1">
    <source>
        <dbReference type="SAM" id="SignalP"/>
    </source>
</evidence>
<dbReference type="EMBL" id="KL367569">
    <property type="protein sequence ID" value="KFD63665.1"/>
    <property type="molecule type" value="Genomic_DNA"/>
</dbReference>